<feature type="transmembrane region" description="Helical" evidence="7">
    <location>
        <begin position="136"/>
        <end position="153"/>
    </location>
</feature>
<sequence length="272" mass="31232">MKTKERKWHILFFIIILLQIFPLIYMLSISLKSMDQVFSEPLKLIPSVITFENYKHIWKNVPIIKYIWNTFFISAMVTFGKIITSIMAAYVMTYKDFKGKKIIYSMILVTLFIPFTVTMIPNYLTVSKLGILDTSFGVILPQLGDALGILLMMQNMRGIPKSLLEVAKIDNISETRTLIHLIIPMIKNSIIAMGILFFINSWNEYFWPLIILSSKENYTLSLALQMFISSEGGNNWGITMAIAGMTIIFPIILYIFCQRMIMTSFVKSGIKG</sequence>
<dbReference type="RefSeq" id="WP_005978427.1">
    <property type="nucleotide sequence ID" value="NZ_CABKNW010000004.1"/>
</dbReference>
<name>A0AAX2JEP8_9FUSO</name>
<comment type="similarity">
    <text evidence="7">Belongs to the binding-protein-dependent transport system permease family.</text>
</comment>
<feature type="transmembrane region" description="Helical" evidence="7">
    <location>
        <begin position="178"/>
        <end position="199"/>
    </location>
</feature>
<keyword evidence="3" id="KW-1003">Cell membrane</keyword>
<dbReference type="GeneID" id="78454339"/>
<dbReference type="InterPro" id="IPR000515">
    <property type="entry name" value="MetI-like"/>
</dbReference>
<feature type="transmembrane region" description="Helical" evidence="7">
    <location>
        <begin position="12"/>
        <end position="31"/>
    </location>
</feature>
<gene>
    <name evidence="9" type="primary">ycjP</name>
    <name evidence="9" type="ORF">NCTC12112_03075</name>
</gene>
<evidence type="ECO:0000256" key="7">
    <source>
        <dbReference type="RuleBase" id="RU363032"/>
    </source>
</evidence>
<dbReference type="AlphaFoldDB" id="A0AAX2JEP8"/>
<reference evidence="9 10" key="1">
    <citation type="submission" date="2018-06" db="EMBL/GenBank/DDBJ databases">
        <authorList>
            <consortium name="Pathogen Informatics"/>
            <person name="Doyle S."/>
        </authorList>
    </citation>
    <scope>NUCLEOTIDE SEQUENCE [LARGE SCALE GENOMIC DNA]</scope>
    <source>
        <strain evidence="9 10">NCTC12112</strain>
    </source>
</reference>
<protein>
    <submittedName>
        <fullName evidence="9">Inner membrane ABC transporter permease protein ycjP</fullName>
    </submittedName>
</protein>
<dbReference type="KEGG" id="ful:C4N20_05930"/>
<feature type="domain" description="ABC transmembrane type-1" evidence="8">
    <location>
        <begin position="67"/>
        <end position="257"/>
    </location>
</feature>
<dbReference type="Proteomes" id="UP000249008">
    <property type="component" value="Chromosome 1"/>
</dbReference>
<dbReference type="SUPFAM" id="SSF161098">
    <property type="entry name" value="MetI-like"/>
    <property type="match status" value="1"/>
</dbReference>
<keyword evidence="2 7" id="KW-0813">Transport</keyword>
<keyword evidence="4 7" id="KW-0812">Transmembrane</keyword>
<dbReference type="PANTHER" id="PTHR43744">
    <property type="entry name" value="ABC TRANSPORTER PERMEASE PROTEIN MG189-RELATED-RELATED"/>
    <property type="match status" value="1"/>
</dbReference>
<dbReference type="PROSITE" id="PS50928">
    <property type="entry name" value="ABC_TM1"/>
    <property type="match status" value="1"/>
</dbReference>
<evidence type="ECO:0000256" key="4">
    <source>
        <dbReference type="ARBA" id="ARBA00022692"/>
    </source>
</evidence>
<evidence type="ECO:0000259" key="8">
    <source>
        <dbReference type="PROSITE" id="PS50928"/>
    </source>
</evidence>
<dbReference type="GO" id="GO:0005886">
    <property type="term" value="C:plasma membrane"/>
    <property type="evidence" value="ECO:0007669"/>
    <property type="project" value="UniProtKB-SubCell"/>
</dbReference>
<proteinExistence type="inferred from homology"/>
<dbReference type="CDD" id="cd06261">
    <property type="entry name" value="TM_PBP2"/>
    <property type="match status" value="1"/>
</dbReference>
<keyword evidence="5 7" id="KW-1133">Transmembrane helix</keyword>
<keyword evidence="6 7" id="KW-0472">Membrane</keyword>
<dbReference type="EMBL" id="LS483487">
    <property type="protein sequence ID" value="SQJ15708.1"/>
    <property type="molecule type" value="Genomic_DNA"/>
</dbReference>
<feature type="transmembrane region" description="Helical" evidence="7">
    <location>
        <begin position="102"/>
        <end position="124"/>
    </location>
</feature>
<feature type="transmembrane region" description="Helical" evidence="7">
    <location>
        <begin position="66"/>
        <end position="90"/>
    </location>
</feature>
<evidence type="ECO:0000256" key="2">
    <source>
        <dbReference type="ARBA" id="ARBA00022448"/>
    </source>
</evidence>
<comment type="subcellular location">
    <subcellularLocation>
        <location evidence="1 7">Cell membrane</location>
        <topology evidence="1 7">Multi-pass membrane protein</topology>
    </subcellularLocation>
</comment>
<dbReference type="InterPro" id="IPR035906">
    <property type="entry name" value="MetI-like_sf"/>
</dbReference>
<evidence type="ECO:0000256" key="6">
    <source>
        <dbReference type="ARBA" id="ARBA00023136"/>
    </source>
</evidence>
<evidence type="ECO:0000313" key="10">
    <source>
        <dbReference type="Proteomes" id="UP000249008"/>
    </source>
</evidence>
<evidence type="ECO:0000256" key="1">
    <source>
        <dbReference type="ARBA" id="ARBA00004651"/>
    </source>
</evidence>
<accession>A0AAX2JEP8</accession>
<dbReference type="GO" id="GO:0055085">
    <property type="term" value="P:transmembrane transport"/>
    <property type="evidence" value="ECO:0007669"/>
    <property type="project" value="InterPro"/>
</dbReference>
<evidence type="ECO:0000313" key="9">
    <source>
        <dbReference type="EMBL" id="SQJ15708.1"/>
    </source>
</evidence>
<dbReference type="PANTHER" id="PTHR43744:SF8">
    <property type="entry name" value="SN-GLYCEROL-3-PHOSPHATE TRANSPORT SYSTEM PERMEASE PROTEIN UGPE"/>
    <property type="match status" value="1"/>
</dbReference>
<evidence type="ECO:0000256" key="5">
    <source>
        <dbReference type="ARBA" id="ARBA00022989"/>
    </source>
</evidence>
<evidence type="ECO:0000256" key="3">
    <source>
        <dbReference type="ARBA" id="ARBA00022475"/>
    </source>
</evidence>
<organism evidence="9 10">
    <name type="scientific">Fusobacterium ulcerans</name>
    <dbReference type="NCBI Taxonomy" id="861"/>
    <lineage>
        <taxon>Bacteria</taxon>
        <taxon>Fusobacteriati</taxon>
        <taxon>Fusobacteriota</taxon>
        <taxon>Fusobacteriia</taxon>
        <taxon>Fusobacteriales</taxon>
        <taxon>Fusobacteriaceae</taxon>
        <taxon>Fusobacterium</taxon>
    </lineage>
</organism>
<dbReference type="Gene3D" id="1.10.3720.10">
    <property type="entry name" value="MetI-like"/>
    <property type="match status" value="1"/>
</dbReference>
<feature type="transmembrane region" description="Helical" evidence="7">
    <location>
        <begin position="236"/>
        <end position="257"/>
    </location>
</feature>
<dbReference type="Pfam" id="PF00528">
    <property type="entry name" value="BPD_transp_1"/>
    <property type="match status" value="1"/>
</dbReference>